<protein>
    <submittedName>
        <fullName evidence="3">Biotin carboxylase</fullName>
    </submittedName>
</protein>
<evidence type="ECO:0000313" key="3">
    <source>
        <dbReference type="EMBL" id="MFB8767016.1"/>
    </source>
</evidence>
<evidence type="ECO:0000313" key="4">
    <source>
        <dbReference type="Proteomes" id="UP001585053"/>
    </source>
</evidence>
<dbReference type="Gene3D" id="3.30.470.20">
    <property type="entry name" value="ATP-grasp fold, B domain"/>
    <property type="match status" value="1"/>
</dbReference>
<comment type="caution">
    <text evidence="3">The sequence shown here is derived from an EMBL/GenBank/DDBJ whole genome shotgun (WGS) entry which is preliminary data.</text>
</comment>
<accession>A0ABV5DQZ8</accession>
<dbReference type="InterPro" id="IPR011761">
    <property type="entry name" value="ATP-grasp"/>
</dbReference>
<reference evidence="3 4" key="1">
    <citation type="submission" date="2024-01" db="EMBL/GenBank/DDBJ databases">
        <title>Genome mining of biosynthetic gene clusters to explore secondary metabolites of Streptomyces sp.</title>
        <authorList>
            <person name="Baig A."/>
            <person name="Ajitkumar Shintre N."/>
            <person name="Kumar H."/>
            <person name="Anbarasu A."/>
            <person name="Ramaiah S."/>
        </authorList>
    </citation>
    <scope>NUCLEOTIDE SEQUENCE [LARGE SCALE GENOMIC DNA]</scope>
    <source>
        <strain evidence="3 4">A01</strain>
    </source>
</reference>
<keyword evidence="1" id="KW-0067">ATP-binding</keyword>
<dbReference type="EMBL" id="JAYMRS010000001">
    <property type="protein sequence ID" value="MFB8767016.1"/>
    <property type="molecule type" value="Genomic_DNA"/>
</dbReference>
<proteinExistence type="predicted"/>
<name>A0ABV5DQZ8_9ACTN</name>
<evidence type="ECO:0000259" key="2">
    <source>
        <dbReference type="PROSITE" id="PS50975"/>
    </source>
</evidence>
<dbReference type="RefSeq" id="WP_376736875.1">
    <property type="nucleotide sequence ID" value="NZ_JAYMRS010000001.1"/>
</dbReference>
<keyword evidence="1" id="KW-0547">Nucleotide-binding</keyword>
<evidence type="ECO:0000256" key="1">
    <source>
        <dbReference type="PROSITE-ProRule" id="PRU00409"/>
    </source>
</evidence>
<keyword evidence="4" id="KW-1185">Reference proteome</keyword>
<gene>
    <name evidence="3" type="ORF">VSQ78_04815</name>
</gene>
<dbReference type="PROSITE" id="PS50975">
    <property type="entry name" value="ATP_GRASP"/>
    <property type="match status" value="1"/>
</dbReference>
<feature type="domain" description="ATP-grasp" evidence="2">
    <location>
        <begin position="241"/>
        <end position="317"/>
    </location>
</feature>
<dbReference type="Proteomes" id="UP001585053">
    <property type="component" value="Unassembled WGS sequence"/>
</dbReference>
<sequence length="453" mass="51527">MRNVFVMGMDERDHDLWRRTPTGRDCRFHRLPSGEELRIGEIDVERFLDAARRVLDDFDGSVDAIIGHRDLTGTLLVAILCAERGLPGPGPEAVVRCGHRYWSRFLQAEVTDAHPPFALVDLDLDDPRPDVEYPLWMRPIDPVFHEPAFRVEDDRGLARSVELLREGADRRSRPFESVMERMDPPEKVAEADRHHCLAEGAPHGVRIAVEGYVYRGRATVYAVLDSVDFPGTPVFLRHQYPSAMPGEIRRRLADIAERVVEHHGLDSTTFVVEFSYDPIEDRIDIVEIDPRPFQSHTALFELVDGVADHERVLRLALGEGPDLSEVGEKGYPVAAEWYHRRFRDGVVARVPTTGEVRALERTLPGVRIRIVPETGRRLSEMFAQDAPGYELARIVTGGEDELDMQAKYEHCVKALRFEFEDETARGNRLSRPLPLRFSRPHAFTRRRTGGIAP</sequence>
<dbReference type="SUPFAM" id="SSF56059">
    <property type="entry name" value="Glutathione synthetase ATP-binding domain-like"/>
    <property type="match status" value="1"/>
</dbReference>
<organism evidence="3 4">
    <name type="scientific">Nocardiopsis alba</name>
    <dbReference type="NCBI Taxonomy" id="53437"/>
    <lineage>
        <taxon>Bacteria</taxon>
        <taxon>Bacillati</taxon>
        <taxon>Actinomycetota</taxon>
        <taxon>Actinomycetes</taxon>
        <taxon>Streptosporangiales</taxon>
        <taxon>Nocardiopsidaceae</taxon>
        <taxon>Nocardiopsis</taxon>
    </lineage>
</organism>